<protein>
    <recommendedName>
        <fullName evidence="6">G-protein coupled receptors family 1 profile domain-containing protein</fullName>
    </recommendedName>
</protein>
<evidence type="ECO:0000313" key="8">
    <source>
        <dbReference type="Proteomes" id="UP000030746"/>
    </source>
</evidence>
<feature type="transmembrane region" description="Helical" evidence="5">
    <location>
        <begin position="246"/>
        <end position="271"/>
    </location>
</feature>
<evidence type="ECO:0000256" key="5">
    <source>
        <dbReference type="SAM" id="Phobius"/>
    </source>
</evidence>
<evidence type="ECO:0000256" key="4">
    <source>
        <dbReference type="ARBA" id="ARBA00023136"/>
    </source>
</evidence>
<dbReference type="InterPro" id="IPR053219">
    <property type="entry name" value="GPCR_Dmsr-1"/>
</dbReference>
<dbReference type="PROSITE" id="PS50262">
    <property type="entry name" value="G_PROTEIN_RECEP_F1_2"/>
    <property type="match status" value="1"/>
</dbReference>
<gene>
    <name evidence="7" type="ORF">LOTGIDRAFT_94839</name>
</gene>
<feature type="transmembrane region" description="Helical" evidence="5">
    <location>
        <begin position="83"/>
        <end position="111"/>
    </location>
</feature>
<feature type="domain" description="G-protein coupled receptors family 1 profile" evidence="6">
    <location>
        <begin position="23"/>
        <end position="300"/>
    </location>
</feature>
<feature type="non-terminal residue" evidence="7">
    <location>
        <position position="1"/>
    </location>
</feature>
<reference evidence="7 8" key="1">
    <citation type="journal article" date="2013" name="Nature">
        <title>Insights into bilaterian evolution from three spiralian genomes.</title>
        <authorList>
            <person name="Simakov O."/>
            <person name="Marletaz F."/>
            <person name="Cho S.J."/>
            <person name="Edsinger-Gonzales E."/>
            <person name="Havlak P."/>
            <person name="Hellsten U."/>
            <person name="Kuo D.H."/>
            <person name="Larsson T."/>
            <person name="Lv J."/>
            <person name="Arendt D."/>
            <person name="Savage R."/>
            <person name="Osoegawa K."/>
            <person name="de Jong P."/>
            <person name="Grimwood J."/>
            <person name="Chapman J.A."/>
            <person name="Shapiro H."/>
            <person name="Aerts A."/>
            <person name="Otillar R.P."/>
            <person name="Terry A.Y."/>
            <person name="Boore J.L."/>
            <person name="Grigoriev I.V."/>
            <person name="Lindberg D.R."/>
            <person name="Seaver E.C."/>
            <person name="Weisblat D.A."/>
            <person name="Putnam N.H."/>
            <person name="Rokhsar D.S."/>
        </authorList>
    </citation>
    <scope>NUCLEOTIDE SEQUENCE [LARGE SCALE GENOMIC DNA]</scope>
</reference>
<dbReference type="OrthoDB" id="5864054at2759"/>
<feature type="transmembrane region" description="Helical" evidence="5">
    <location>
        <begin position="190"/>
        <end position="215"/>
    </location>
</feature>
<comment type="subcellular location">
    <subcellularLocation>
        <location evidence="1">Membrane</location>
    </subcellularLocation>
</comment>
<organism evidence="7 8">
    <name type="scientific">Lottia gigantea</name>
    <name type="common">Giant owl limpet</name>
    <dbReference type="NCBI Taxonomy" id="225164"/>
    <lineage>
        <taxon>Eukaryota</taxon>
        <taxon>Metazoa</taxon>
        <taxon>Spiralia</taxon>
        <taxon>Lophotrochozoa</taxon>
        <taxon>Mollusca</taxon>
        <taxon>Gastropoda</taxon>
        <taxon>Patellogastropoda</taxon>
        <taxon>Lottioidea</taxon>
        <taxon>Lottiidae</taxon>
        <taxon>Lottia</taxon>
    </lineage>
</organism>
<feature type="transmembrane region" description="Helical" evidence="5">
    <location>
        <begin position="12"/>
        <end position="31"/>
    </location>
</feature>
<keyword evidence="4 5" id="KW-0472">Membrane</keyword>
<dbReference type="KEGG" id="lgi:LOTGIDRAFT_94839"/>
<dbReference type="PANTHER" id="PTHR46273:SF4">
    <property type="entry name" value="AT19640P"/>
    <property type="match status" value="1"/>
</dbReference>
<name>V3ZLI9_LOTGI</name>
<evidence type="ECO:0000256" key="2">
    <source>
        <dbReference type="ARBA" id="ARBA00022692"/>
    </source>
</evidence>
<keyword evidence="2 5" id="KW-0812">Transmembrane</keyword>
<dbReference type="GO" id="GO:0005886">
    <property type="term" value="C:plasma membrane"/>
    <property type="evidence" value="ECO:0007669"/>
    <property type="project" value="TreeGrafter"/>
</dbReference>
<dbReference type="PANTHER" id="PTHR46273">
    <property type="entry name" value="MYOSUPPRESSIN RECEPTOR 1, ISOFORM B-RELATED"/>
    <property type="match status" value="1"/>
</dbReference>
<keyword evidence="3 5" id="KW-1133">Transmembrane helix</keyword>
<dbReference type="SUPFAM" id="SSF81321">
    <property type="entry name" value="Family A G protein-coupled receptor-like"/>
    <property type="match status" value="1"/>
</dbReference>
<keyword evidence="8" id="KW-1185">Reference proteome</keyword>
<dbReference type="PRINTS" id="PR00237">
    <property type="entry name" value="GPCRRHODOPSN"/>
</dbReference>
<feature type="transmembrane region" description="Helical" evidence="5">
    <location>
        <begin position="43"/>
        <end position="63"/>
    </location>
</feature>
<dbReference type="Pfam" id="PF10324">
    <property type="entry name" value="7TM_GPCR_Srw"/>
    <property type="match status" value="1"/>
</dbReference>
<dbReference type="SMART" id="SM01381">
    <property type="entry name" value="7TM_GPCR_Srsx"/>
    <property type="match status" value="1"/>
</dbReference>
<dbReference type="InterPro" id="IPR019427">
    <property type="entry name" value="7TM_GPCR_serpentine_rcpt_Srw"/>
</dbReference>
<dbReference type="GeneID" id="20253021"/>
<dbReference type="GO" id="GO:0008528">
    <property type="term" value="F:G protein-coupled peptide receptor activity"/>
    <property type="evidence" value="ECO:0007669"/>
    <property type="project" value="InterPro"/>
</dbReference>
<dbReference type="AlphaFoldDB" id="V3ZLI9"/>
<evidence type="ECO:0000256" key="3">
    <source>
        <dbReference type="ARBA" id="ARBA00022989"/>
    </source>
</evidence>
<dbReference type="CTD" id="20253021"/>
<dbReference type="STRING" id="225164.V3ZLI9"/>
<evidence type="ECO:0000256" key="1">
    <source>
        <dbReference type="ARBA" id="ARBA00004370"/>
    </source>
</evidence>
<dbReference type="Proteomes" id="UP000030746">
    <property type="component" value="Unassembled WGS sequence"/>
</dbReference>
<evidence type="ECO:0000259" key="6">
    <source>
        <dbReference type="PROSITE" id="PS50262"/>
    </source>
</evidence>
<dbReference type="HOGENOM" id="CLU_009579_24_4_1"/>
<dbReference type="RefSeq" id="XP_009064080.1">
    <property type="nucleotide sequence ID" value="XM_009065832.1"/>
</dbReference>
<dbReference type="InterPro" id="IPR017452">
    <property type="entry name" value="GPCR_Rhodpsn_7TM"/>
</dbReference>
<dbReference type="CDD" id="cd14978">
    <property type="entry name" value="7tmA_FMRFamide_R-like"/>
    <property type="match status" value="1"/>
</dbReference>
<dbReference type="InterPro" id="IPR000276">
    <property type="entry name" value="GPCR_Rhodpsn"/>
</dbReference>
<feature type="non-terminal residue" evidence="7">
    <location>
        <position position="315"/>
    </location>
</feature>
<dbReference type="OMA" id="YIRWTAL"/>
<sequence length="315" mass="36161">FHQWFSNFHGYASIIVCIFGISTNIFNISVLTRKDMRTPTNILLTWLAVADILTMVPYIPFAIHFYCPNTSPFETPEKYTYNWILYMIFVVNSAATTHTISNWLGVSLSVFRFMQMRSTSRGVLAKQRRLKHVKVITVVVYIFSIIVLIPNYLTNKIQSVQGPRNTTIYGLKDMTPKDPSTDKMALINTLLYAVVAKIVPCLLMSIFSVSLVYTIHYKNRHRMRRLVAAGKKSRAISKQTTTTRMLLVVIVLFLITELPQGILILVTAAIPQFHNNVYNLLGDLMDFIALLNNAINFVLYCSMSQQFRSRFIEMY</sequence>
<accession>V3ZLI9</accession>
<dbReference type="Gene3D" id="1.20.1070.10">
    <property type="entry name" value="Rhodopsin 7-helix transmembrane proteins"/>
    <property type="match status" value="1"/>
</dbReference>
<proteinExistence type="predicted"/>
<feature type="transmembrane region" description="Helical" evidence="5">
    <location>
        <begin position="132"/>
        <end position="153"/>
    </location>
</feature>
<dbReference type="EMBL" id="KB203301">
    <property type="protein sequence ID" value="ESO85162.1"/>
    <property type="molecule type" value="Genomic_DNA"/>
</dbReference>
<feature type="transmembrane region" description="Helical" evidence="5">
    <location>
        <begin position="277"/>
        <end position="300"/>
    </location>
</feature>
<evidence type="ECO:0000313" key="7">
    <source>
        <dbReference type="EMBL" id="ESO85162.1"/>
    </source>
</evidence>